<evidence type="ECO:0000313" key="2">
    <source>
        <dbReference type="EMBL" id="VDP07097.1"/>
    </source>
</evidence>
<accession>A0A183IP40</accession>
<keyword evidence="3" id="KW-1185">Reference proteome</keyword>
<proteinExistence type="predicted"/>
<evidence type="ECO:0000313" key="4">
    <source>
        <dbReference type="WBParaSite" id="SBAD_0000560301-mRNA-1"/>
    </source>
</evidence>
<dbReference type="InterPro" id="IPR051856">
    <property type="entry name" value="CSR-E3_Ligase_Protein"/>
</dbReference>
<reference evidence="4" key="1">
    <citation type="submission" date="2016-06" db="UniProtKB">
        <authorList>
            <consortium name="WormBaseParasite"/>
        </authorList>
    </citation>
    <scope>IDENTIFICATION</scope>
</reference>
<dbReference type="EMBL" id="UZAM01008957">
    <property type="protein sequence ID" value="VDP07097.1"/>
    <property type="molecule type" value="Genomic_DNA"/>
</dbReference>
<dbReference type="PANTHER" id="PTHR21041:SF9">
    <property type="entry name" value="DENDRITIC CELL-SPECIFIC TRANSMEMBRANE PROTEIN-LIKE DOMAIN-CONTAINING PROTEIN"/>
    <property type="match status" value="1"/>
</dbReference>
<feature type="transmembrane region" description="Helical" evidence="1">
    <location>
        <begin position="79"/>
        <end position="99"/>
    </location>
</feature>
<dbReference type="PANTHER" id="PTHR21041">
    <property type="entry name" value="DENDRITIC CELL-SPECIFIC TRANSMEMBRANE PROTEIN"/>
    <property type="match status" value="1"/>
</dbReference>
<dbReference type="AlphaFoldDB" id="A0A183IP40"/>
<organism evidence="4">
    <name type="scientific">Soboliphyme baturini</name>
    <dbReference type="NCBI Taxonomy" id="241478"/>
    <lineage>
        <taxon>Eukaryota</taxon>
        <taxon>Metazoa</taxon>
        <taxon>Ecdysozoa</taxon>
        <taxon>Nematoda</taxon>
        <taxon>Enoplea</taxon>
        <taxon>Dorylaimia</taxon>
        <taxon>Dioctophymatida</taxon>
        <taxon>Dioctophymatoidea</taxon>
        <taxon>Soboliphymatidae</taxon>
        <taxon>Soboliphyme</taxon>
    </lineage>
</organism>
<protein>
    <submittedName>
        <fullName evidence="4">DC_STAMP domain-containing protein</fullName>
    </submittedName>
</protein>
<keyword evidence="1" id="KW-1133">Transmembrane helix</keyword>
<feature type="transmembrane region" description="Helical" evidence="1">
    <location>
        <begin position="111"/>
        <end position="128"/>
    </location>
</feature>
<name>A0A183IP40_9BILA</name>
<evidence type="ECO:0000256" key="1">
    <source>
        <dbReference type="SAM" id="Phobius"/>
    </source>
</evidence>
<sequence length="378" mass="43365">MLLCQVYRVCRQKRKLHNLIEKYRRQREGYGSISFVDRCDECVQQCCQNCAPFQGVSVGAQAKGLWQRIKVRGTYQHEVAKGLFCFVAMVIFFTFLYGLVVLKWPYDPEDAGILCGVLGAITVYAMAISDTFCSLFLLMLVSMITSGGRTIVVLLALSFTIQGPMLHVQQNLRQTTKTLACIQEQVQKEAVKAKNYARSVLRSKLKPFEAMAQKFRQTCAQVQNILKRMFVGVTILARGVKKLGKWLQNIVSICNTELEKPYDRCRAWFSDLMSKCDDSVKYFPLLWIYCQSFGLFKHFCTFALLLTKLCDWGQSVVDRIQEAIIDRITNQIEGVQQEISQAYAFNFTIKENFTYDLRFKTDIQELYDILADGLANVK</sequence>
<dbReference type="Proteomes" id="UP000270296">
    <property type="component" value="Unassembled WGS sequence"/>
</dbReference>
<dbReference type="Pfam" id="PF26039">
    <property type="entry name" value="Dcst2"/>
    <property type="match status" value="1"/>
</dbReference>
<keyword evidence="1" id="KW-0812">Transmembrane</keyword>
<feature type="transmembrane region" description="Helical" evidence="1">
    <location>
        <begin position="135"/>
        <end position="161"/>
    </location>
</feature>
<gene>
    <name evidence="2" type="ORF">SBAD_LOCUS5387</name>
</gene>
<evidence type="ECO:0000313" key="3">
    <source>
        <dbReference type="Proteomes" id="UP000270296"/>
    </source>
</evidence>
<keyword evidence="1" id="KW-0472">Membrane</keyword>
<dbReference type="WBParaSite" id="SBAD_0000560301-mRNA-1">
    <property type="protein sequence ID" value="SBAD_0000560301-mRNA-1"/>
    <property type="gene ID" value="SBAD_0000560301"/>
</dbReference>
<dbReference type="OrthoDB" id="5985669at2759"/>
<reference evidence="2 3" key="2">
    <citation type="submission" date="2018-11" db="EMBL/GenBank/DDBJ databases">
        <authorList>
            <consortium name="Pathogen Informatics"/>
        </authorList>
    </citation>
    <scope>NUCLEOTIDE SEQUENCE [LARGE SCALE GENOMIC DNA]</scope>
</reference>